<dbReference type="EMBL" id="HBEL01025358">
    <property type="protein sequence ID" value="CAD8415648.1"/>
    <property type="molecule type" value="Transcribed_RNA"/>
</dbReference>
<dbReference type="AlphaFoldDB" id="A0A7S0GGN3"/>
<name>A0A7S0GGN3_9STRA</name>
<protein>
    <submittedName>
        <fullName evidence="1">Uncharacterized protein</fullName>
    </submittedName>
</protein>
<sequence>MFEESTACNVTQVGFVKEVECGFDFSNMDVEQEEAKNVCEEAGGKIFLYDLDVSYDLLVLSFYLDVVQFPVCIDKDCGIDGVAAIQEKATSDESLIPEGAVIVVTPSCIEDPDAKFLFKTKTKKNGQLKPIKRTCSWLLADGTKKRRKRICMSTNSFQTVKPARDTCPESCCEFERN</sequence>
<proteinExistence type="predicted"/>
<evidence type="ECO:0000313" key="1">
    <source>
        <dbReference type="EMBL" id="CAD8415648.1"/>
    </source>
</evidence>
<accession>A0A7S0GGN3</accession>
<reference evidence="1" key="1">
    <citation type="submission" date="2021-01" db="EMBL/GenBank/DDBJ databases">
        <authorList>
            <person name="Corre E."/>
            <person name="Pelletier E."/>
            <person name="Niang G."/>
            <person name="Scheremetjew M."/>
            <person name="Finn R."/>
            <person name="Kale V."/>
            <person name="Holt S."/>
            <person name="Cochrane G."/>
            <person name="Meng A."/>
            <person name="Brown T."/>
            <person name="Cohen L."/>
        </authorList>
    </citation>
    <scope>NUCLEOTIDE SEQUENCE</scope>
    <source>
        <strain evidence="1">CCAP1064/1</strain>
    </source>
</reference>
<organism evidence="1">
    <name type="scientific">Proboscia inermis</name>
    <dbReference type="NCBI Taxonomy" id="420281"/>
    <lineage>
        <taxon>Eukaryota</taxon>
        <taxon>Sar</taxon>
        <taxon>Stramenopiles</taxon>
        <taxon>Ochrophyta</taxon>
        <taxon>Bacillariophyta</taxon>
        <taxon>Coscinodiscophyceae</taxon>
        <taxon>Rhizosoleniophycidae</taxon>
        <taxon>Rhizosoleniales</taxon>
        <taxon>Rhizosoleniaceae</taxon>
        <taxon>Proboscia</taxon>
    </lineage>
</organism>
<gene>
    <name evidence="1" type="ORF">PINE0816_LOCUS11783</name>
</gene>